<feature type="non-terminal residue" evidence="3">
    <location>
        <position position="1"/>
    </location>
</feature>
<feature type="region of interest" description="Disordered" evidence="1">
    <location>
        <begin position="900"/>
        <end position="922"/>
    </location>
</feature>
<proteinExistence type="predicted"/>
<name>A0ABQ5K457_9EUKA</name>
<keyword evidence="2" id="KW-0472">Membrane</keyword>
<feature type="region of interest" description="Disordered" evidence="1">
    <location>
        <begin position="1"/>
        <end position="43"/>
    </location>
</feature>
<dbReference type="Proteomes" id="UP001057375">
    <property type="component" value="Unassembled WGS sequence"/>
</dbReference>
<evidence type="ECO:0000313" key="3">
    <source>
        <dbReference type="EMBL" id="GKT27363.1"/>
    </source>
</evidence>
<accession>A0ABQ5K457</accession>
<evidence type="ECO:0000313" key="4">
    <source>
        <dbReference type="Proteomes" id="UP001057375"/>
    </source>
</evidence>
<keyword evidence="2" id="KW-1133">Transmembrane helix</keyword>
<evidence type="ECO:0000256" key="2">
    <source>
        <dbReference type="SAM" id="Phobius"/>
    </source>
</evidence>
<gene>
    <name evidence="3" type="ORF">ADUPG1_000012</name>
</gene>
<sequence>RAPSDGGWFASSFSGDVSDDDDDVLTPRKPSSDKPPAPQVLLSVPEVTNEGHTRHSSVASSSSFSEGAFEIPDDISRSHAAVENTHRIPAMCFTTRHGPLLSTHPCPPSFSLLFVHLLDLCSLSPNPLLCIEARAAVLHMCLLCDPAISLRSLVKQIHVDPRSVLSRLCCLFQLLDSGVGADSVESTSGRARLNLVRVRVLVCNMIAMCGDVLRVIENAKLESAETKVRSSAFYDAGDDISGEKSSRIHQLSSPINSLLPYTPHSEVENNIISDIAPVLELFSRWCSFKQIFTLLFPPMACEIKDTWYVEEILISMGRKKNIDGTDLIPFNPFESWPSSSPLYVPMAKIFMATESGKECVRYFIPAFNRISNIFTRNHTLKALETRLLSELNESLIFITHTKRAIKHIAMLERCLLSQRSKNLKREGAELALDAMKLILLRLPLLPPIVLAPLVGPPLLAYILKGGSKNSLNTVLNIVNVVTLLYGTIDGVIAAMSLYIDQEWSIGNSGRKMNNLKKNVKVKSPSQQLLASVASDGDHQPHFHPLLLSPLLSPLCIRRCHLLLSHTRTALKKRRMTDLIIADSSNKKFVLSEHAKANFDSLSAEGTHVSDVARCNPEVLKILGISKSQRGFKPFHAVASNPPIGNCPSLSSLQLASLIISSWGCGVWNSSSITLPPLYLVSHKLICKIIWEREKDFKEGLYSDCLPVSKDAADSSPLPPIRHLPYLFTYYETQILISLFTVFLCTSPNPTHIIPLLPHLSSLISAIISNTYMSRSACTWVSRILVCISVCLAVVEKKSSSYQSIDPLDSPSSPTPMAPKPKHAQQPLSTVAAASGARGKRHVMFVDNEDEEEEEEELIYSSVEVFSKKRVPGVSPQASLPNKEKEWEMVVDVDSIEHINSSSQPALSRSKLPSSIKSASPDTQRNLLQLHRRKEVETVEILRFVFSLSLASSMALSRLRQHPHLIPKDEVWVKSDEAENKITKDVASSSDSVMHPGELGFEDLADKDQDEEDDSSDEEDEESNSNAGKNTEEVSQSEADDEEEEEEEEDTMRVTRTTSSSITRGSKEYSTMARKQLFKRLTNHFVTFLLVFSNTIQQITQRQKKMHNVERKKKRDKHALSFEELLDDFEDEDGLIPMERGHVEAKTSYGSIMGGNLRNYADKFNFSAMGIFLAQLSPSILKVASPTYALYTHTPFSPPSLPLLPLLGSCLNRCIERGLSFDPVFPRKSPDETNFVTLFSVCRCVGESAERSSSLSSVLINSLVSKALIYLEYVTDNSDQLKCIAIPIASILCSLALLYTASVKLHLAKEIVGDDQKFSFASFSQTISLDSAFVLLQPDFAPKIIGALSTLIFKGNSDNPGIAEGVLALYLSNCPGGELVALFPHIDLPHLKDFVKIKSIKEYESLCNISSRELNIICDRIVFHNIRRE</sequence>
<feature type="transmembrane region" description="Helical" evidence="2">
    <location>
        <begin position="444"/>
        <end position="463"/>
    </location>
</feature>
<evidence type="ECO:0000256" key="1">
    <source>
        <dbReference type="SAM" id="MobiDB-lite"/>
    </source>
</evidence>
<feature type="compositionally biased region" description="Acidic residues" evidence="1">
    <location>
        <begin position="1037"/>
        <end position="1049"/>
    </location>
</feature>
<dbReference type="EMBL" id="BQXS01000005">
    <property type="protein sequence ID" value="GKT27363.1"/>
    <property type="molecule type" value="Genomic_DNA"/>
</dbReference>
<feature type="region of interest" description="Disordered" evidence="1">
    <location>
        <begin position="802"/>
        <end position="835"/>
    </location>
</feature>
<reference evidence="3" key="1">
    <citation type="submission" date="2022-03" db="EMBL/GenBank/DDBJ databases">
        <title>Draft genome sequence of Aduncisulcus paluster, a free-living microaerophilic Fornicata.</title>
        <authorList>
            <person name="Yuyama I."/>
            <person name="Kume K."/>
            <person name="Tamura T."/>
            <person name="Inagaki Y."/>
            <person name="Hashimoto T."/>
        </authorList>
    </citation>
    <scope>NUCLEOTIDE SEQUENCE</scope>
    <source>
        <strain evidence="3">NY0171</strain>
    </source>
</reference>
<keyword evidence="2" id="KW-0812">Transmembrane</keyword>
<feature type="compositionally biased region" description="Acidic residues" evidence="1">
    <location>
        <begin position="999"/>
        <end position="1022"/>
    </location>
</feature>
<keyword evidence="4" id="KW-1185">Reference proteome</keyword>
<protein>
    <submittedName>
        <fullName evidence="3">Uncharacterized protein</fullName>
    </submittedName>
</protein>
<feature type="transmembrane region" description="Helical" evidence="2">
    <location>
        <begin position="475"/>
        <end position="499"/>
    </location>
</feature>
<comment type="caution">
    <text evidence="3">The sequence shown here is derived from an EMBL/GenBank/DDBJ whole genome shotgun (WGS) entry which is preliminary data.</text>
</comment>
<feature type="compositionally biased region" description="Low complexity" evidence="1">
    <location>
        <begin position="1053"/>
        <end position="1063"/>
    </location>
</feature>
<feature type="region of interest" description="Disordered" evidence="1">
    <location>
        <begin position="983"/>
        <end position="1068"/>
    </location>
</feature>
<organism evidence="3 4">
    <name type="scientific">Aduncisulcus paluster</name>
    <dbReference type="NCBI Taxonomy" id="2918883"/>
    <lineage>
        <taxon>Eukaryota</taxon>
        <taxon>Metamonada</taxon>
        <taxon>Carpediemonas-like organisms</taxon>
        <taxon>Aduncisulcus</taxon>
    </lineage>
</organism>